<evidence type="ECO:0000259" key="3">
    <source>
        <dbReference type="Pfam" id="PF01156"/>
    </source>
</evidence>
<dbReference type="InterPro" id="IPR023186">
    <property type="entry name" value="IUNH"/>
</dbReference>
<dbReference type="AlphaFoldDB" id="A0A841I337"/>
<name>A0A841I337_9DEIO</name>
<accession>A0A841I337</accession>
<keyword evidence="1 4" id="KW-0378">Hydrolase</keyword>
<proteinExistence type="predicted"/>
<dbReference type="EC" id="3.2.2.1" evidence="4"/>
<evidence type="ECO:0000256" key="1">
    <source>
        <dbReference type="ARBA" id="ARBA00022801"/>
    </source>
</evidence>
<reference evidence="4 5" key="1">
    <citation type="submission" date="2020-08" db="EMBL/GenBank/DDBJ databases">
        <title>Genomic Encyclopedia of Type Strains, Phase IV (KMG-IV): sequencing the most valuable type-strain genomes for metagenomic binning, comparative biology and taxonomic classification.</title>
        <authorList>
            <person name="Goeker M."/>
        </authorList>
    </citation>
    <scope>NUCLEOTIDE SEQUENCE [LARGE SCALE GENOMIC DNA]</scope>
    <source>
        <strain evidence="4 5">DSM 21458</strain>
    </source>
</reference>
<feature type="domain" description="Inosine/uridine-preferring nucleoside hydrolase" evidence="3">
    <location>
        <begin position="7"/>
        <end position="293"/>
    </location>
</feature>
<protein>
    <submittedName>
        <fullName evidence="4">Purine nucleosidase</fullName>
        <ecNumber evidence="4">3.2.2.1</ecNumber>
    </submittedName>
</protein>
<evidence type="ECO:0000256" key="2">
    <source>
        <dbReference type="ARBA" id="ARBA00023295"/>
    </source>
</evidence>
<dbReference type="PANTHER" id="PTHR12304">
    <property type="entry name" value="INOSINE-URIDINE PREFERRING NUCLEOSIDE HYDROLASE"/>
    <property type="match status" value="1"/>
</dbReference>
<dbReference type="Gene3D" id="3.90.245.10">
    <property type="entry name" value="Ribonucleoside hydrolase-like"/>
    <property type="match status" value="1"/>
</dbReference>
<dbReference type="InterPro" id="IPR001910">
    <property type="entry name" value="Inosine/uridine_hydrolase_dom"/>
</dbReference>
<dbReference type="Proteomes" id="UP000569951">
    <property type="component" value="Unassembled WGS sequence"/>
</dbReference>
<dbReference type="InterPro" id="IPR015910">
    <property type="entry name" value="I/U_nuclsd_hydro_CS"/>
</dbReference>
<dbReference type="GO" id="GO:0008477">
    <property type="term" value="F:purine nucleosidase activity"/>
    <property type="evidence" value="ECO:0007669"/>
    <property type="project" value="UniProtKB-EC"/>
</dbReference>
<gene>
    <name evidence="4" type="ORF">HNR42_001760</name>
</gene>
<organism evidence="4 5">
    <name type="scientific">Deinobacterium chartae</name>
    <dbReference type="NCBI Taxonomy" id="521158"/>
    <lineage>
        <taxon>Bacteria</taxon>
        <taxon>Thermotogati</taxon>
        <taxon>Deinococcota</taxon>
        <taxon>Deinococci</taxon>
        <taxon>Deinococcales</taxon>
        <taxon>Deinococcaceae</taxon>
        <taxon>Deinobacterium</taxon>
    </lineage>
</organism>
<dbReference type="PROSITE" id="PS01247">
    <property type="entry name" value="IUNH"/>
    <property type="match status" value="1"/>
</dbReference>
<evidence type="ECO:0000313" key="5">
    <source>
        <dbReference type="Proteomes" id="UP000569951"/>
    </source>
</evidence>
<dbReference type="SUPFAM" id="SSF53590">
    <property type="entry name" value="Nucleoside hydrolase"/>
    <property type="match status" value="1"/>
</dbReference>
<dbReference type="GO" id="GO:0006152">
    <property type="term" value="P:purine nucleoside catabolic process"/>
    <property type="evidence" value="ECO:0007669"/>
    <property type="project" value="TreeGrafter"/>
</dbReference>
<keyword evidence="5" id="KW-1185">Reference proteome</keyword>
<comment type="caution">
    <text evidence="4">The sequence shown here is derived from an EMBL/GenBank/DDBJ whole genome shotgun (WGS) entry which is preliminary data.</text>
</comment>
<dbReference type="Pfam" id="PF01156">
    <property type="entry name" value="IU_nuc_hydro"/>
    <property type="match status" value="1"/>
</dbReference>
<dbReference type="RefSeq" id="WP_183986624.1">
    <property type="nucleotide sequence ID" value="NZ_JACHHG010000005.1"/>
</dbReference>
<evidence type="ECO:0000313" key="4">
    <source>
        <dbReference type="EMBL" id="MBB6098335.1"/>
    </source>
</evidence>
<dbReference type="PANTHER" id="PTHR12304:SF4">
    <property type="entry name" value="URIDINE NUCLEOSIDASE"/>
    <property type="match status" value="1"/>
</dbReference>
<dbReference type="EMBL" id="JACHHG010000005">
    <property type="protein sequence ID" value="MBB6098335.1"/>
    <property type="molecule type" value="Genomic_DNA"/>
</dbReference>
<dbReference type="GO" id="GO:0045437">
    <property type="term" value="F:uridine nucleosidase activity"/>
    <property type="evidence" value="ECO:0007669"/>
    <property type="project" value="UniProtKB-ARBA"/>
</dbReference>
<dbReference type="CDD" id="cd02651">
    <property type="entry name" value="nuc_hydro_IU_UC_XIUA"/>
    <property type="match status" value="1"/>
</dbReference>
<sequence>MNAPRPIIIDCDPGHDDAVALLLALASPELEVLGITTTHGNVSLERTSRNALRIREFSGANVPVFSGAERPLLRDAISAEHVHGQTGLGGVTLPEPSRGLEPRRAAEFIVESVMARPGEVTLVPTGPLTNIALALRLEPRLAESVREIALMGGSSDHGNTTPAAEFNIYADPHAARIVFESGAPLRMFGLNVTHQVRSSPERVARVRAVPNRMGPVVAELLTIWNEEGGAALHDPCPVAYLIRPELFDLEPYFVEVDILEGPNFGRTVVDLTSVTGRPRNVQVAMRANAEGVFDLLTERLARYS</sequence>
<dbReference type="InterPro" id="IPR036452">
    <property type="entry name" value="Ribo_hydro-like"/>
</dbReference>
<dbReference type="GO" id="GO:0005829">
    <property type="term" value="C:cytosol"/>
    <property type="evidence" value="ECO:0007669"/>
    <property type="project" value="TreeGrafter"/>
</dbReference>
<keyword evidence="2 4" id="KW-0326">Glycosidase</keyword>